<evidence type="ECO:0000313" key="1">
    <source>
        <dbReference type="EMBL" id="EEF37797.1"/>
    </source>
</evidence>
<evidence type="ECO:0000313" key="2">
    <source>
        <dbReference type="Proteomes" id="UP000008311"/>
    </source>
</evidence>
<dbReference type="Gene3D" id="3.30.70.100">
    <property type="match status" value="1"/>
</dbReference>
<name>B9SF20_RICCO</name>
<dbReference type="Proteomes" id="UP000008311">
    <property type="component" value="Unassembled WGS sequence"/>
</dbReference>
<dbReference type="InParanoid" id="B9SF20"/>
<evidence type="ECO:0008006" key="3">
    <source>
        <dbReference type="Google" id="ProtNLM"/>
    </source>
</evidence>
<protein>
    <recommendedName>
        <fullName evidence="3">Metal ion binding protein</fullName>
    </recommendedName>
</protein>
<dbReference type="EMBL" id="EQ973941">
    <property type="protein sequence ID" value="EEF37797.1"/>
    <property type="molecule type" value="Genomic_DNA"/>
</dbReference>
<gene>
    <name evidence="1" type="ORF">RCOM_1213010</name>
</gene>
<dbReference type="FunCoup" id="B9SF20">
    <property type="interactions" value="71"/>
</dbReference>
<dbReference type="InterPro" id="IPR044296">
    <property type="entry name" value="HIPP46"/>
</dbReference>
<dbReference type="PANTHER" id="PTHR46371">
    <property type="entry name" value="OS04G0464100 PROTEIN"/>
    <property type="match status" value="1"/>
</dbReference>
<sequence>MKQKMVIKVEMNGDKSRSKALQIIVSSYGVTSASLGEKDKSQLVVVGEGVDAVKLTNSLRKKLS</sequence>
<dbReference type="AlphaFoldDB" id="B9SF20"/>
<dbReference type="STRING" id="3988.B9SF20"/>
<keyword evidence="2" id="KW-1185">Reference proteome</keyword>
<accession>B9SF20</accession>
<proteinExistence type="predicted"/>
<reference evidence="2" key="1">
    <citation type="journal article" date="2010" name="Nat. Biotechnol.">
        <title>Draft genome sequence of the oilseed species Ricinus communis.</title>
        <authorList>
            <person name="Chan A.P."/>
            <person name="Crabtree J."/>
            <person name="Zhao Q."/>
            <person name="Lorenzi H."/>
            <person name="Orvis J."/>
            <person name="Puiu D."/>
            <person name="Melake-Berhan A."/>
            <person name="Jones K.M."/>
            <person name="Redman J."/>
            <person name="Chen G."/>
            <person name="Cahoon E.B."/>
            <person name="Gedil M."/>
            <person name="Stanke M."/>
            <person name="Haas B.J."/>
            <person name="Wortman J.R."/>
            <person name="Fraser-Liggett C.M."/>
            <person name="Ravel J."/>
            <person name="Rabinowicz P.D."/>
        </authorList>
    </citation>
    <scope>NUCLEOTIDE SEQUENCE [LARGE SCALE GENOMIC DNA]</scope>
    <source>
        <strain evidence="2">cv. Hale</strain>
    </source>
</reference>
<organism evidence="1 2">
    <name type="scientific">Ricinus communis</name>
    <name type="common">Castor bean</name>
    <dbReference type="NCBI Taxonomy" id="3988"/>
    <lineage>
        <taxon>Eukaryota</taxon>
        <taxon>Viridiplantae</taxon>
        <taxon>Streptophyta</taxon>
        <taxon>Embryophyta</taxon>
        <taxon>Tracheophyta</taxon>
        <taxon>Spermatophyta</taxon>
        <taxon>Magnoliopsida</taxon>
        <taxon>eudicotyledons</taxon>
        <taxon>Gunneridae</taxon>
        <taxon>Pentapetalae</taxon>
        <taxon>rosids</taxon>
        <taxon>fabids</taxon>
        <taxon>Malpighiales</taxon>
        <taxon>Euphorbiaceae</taxon>
        <taxon>Acalyphoideae</taxon>
        <taxon>Acalypheae</taxon>
        <taxon>Ricinus</taxon>
    </lineage>
</organism>